<evidence type="ECO:0000256" key="1">
    <source>
        <dbReference type="ARBA" id="ARBA00004613"/>
    </source>
</evidence>
<evidence type="ECO:0000256" key="3">
    <source>
        <dbReference type="ARBA" id="ARBA00022729"/>
    </source>
</evidence>
<evidence type="ECO:0000313" key="7">
    <source>
        <dbReference type="Ensembl" id="ENSNMLP00000009868.1"/>
    </source>
</evidence>
<dbReference type="Proteomes" id="UP000694523">
    <property type="component" value="Unplaced"/>
</dbReference>
<organism evidence="7 8">
    <name type="scientific">Neogobius melanostomus</name>
    <name type="common">round goby</name>
    <dbReference type="NCBI Taxonomy" id="47308"/>
    <lineage>
        <taxon>Eukaryota</taxon>
        <taxon>Metazoa</taxon>
        <taxon>Chordata</taxon>
        <taxon>Craniata</taxon>
        <taxon>Vertebrata</taxon>
        <taxon>Euteleostomi</taxon>
        <taxon>Actinopterygii</taxon>
        <taxon>Neopterygii</taxon>
        <taxon>Teleostei</taxon>
        <taxon>Neoteleostei</taxon>
        <taxon>Acanthomorphata</taxon>
        <taxon>Gobiaria</taxon>
        <taxon>Gobiiformes</taxon>
        <taxon>Gobioidei</taxon>
        <taxon>Gobiidae</taxon>
        <taxon>Benthophilinae</taxon>
        <taxon>Neogobiini</taxon>
        <taxon>Neogobius</taxon>
    </lineage>
</organism>
<dbReference type="PANTHER" id="PTHR22923">
    <property type="entry name" value="CEREBELLIN-RELATED"/>
    <property type="match status" value="1"/>
</dbReference>
<feature type="chain" id="PRO_5034806771" description="C1q domain-containing protein" evidence="5">
    <location>
        <begin position="29"/>
        <end position="228"/>
    </location>
</feature>
<comment type="subcellular location">
    <subcellularLocation>
        <location evidence="1">Secreted</location>
    </subcellularLocation>
</comment>
<dbReference type="GO" id="GO:0005576">
    <property type="term" value="C:extracellular region"/>
    <property type="evidence" value="ECO:0007669"/>
    <property type="project" value="UniProtKB-SubCell"/>
</dbReference>
<reference evidence="7" key="1">
    <citation type="submission" date="2025-08" db="UniProtKB">
        <authorList>
            <consortium name="Ensembl"/>
        </authorList>
    </citation>
    <scope>IDENTIFICATION</scope>
</reference>
<evidence type="ECO:0000256" key="2">
    <source>
        <dbReference type="ARBA" id="ARBA00022525"/>
    </source>
</evidence>
<dbReference type="PRINTS" id="PR00007">
    <property type="entry name" value="COMPLEMNTC1Q"/>
</dbReference>
<reference evidence="7" key="2">
    <citation type="submission" date="2025-09" db="UniProtKB">
        <authorList>
            <consortium name="Ensembl"/>
        </authorList>
    </citation>
    <scope>IDENTIFICATION</scope>
</reference>
<protein>
    <recommendedName>
        <fullName evidence="6">C1q domain-containing protein</fullName>
    </recommendedName>
</protein>
<dbReference type="AlphaFoldDB" id="A0A8C6WIQ3"/>
<evidence type="ECO:0000313" key="8">
    <source>
        <dbReference type="Proteomes" id="UP000694523"/>
    </source>
</evidence>
<feature type="coiled-coil region" evidence="4">
    <location>
        <begin position="51"/>
        <end position="85"/>
    </location>
</feature>
<dbReference type="SUPFAM" id="SSF49842">
    <property type="entry name" value="TNF-like"/>
    <property type="match status" value="1"/>
</dbReference>
<keyword evidence="4" id="KW-0175">Coiled coil</keyword>
<proteinExistence type="predicted"/>
<dbReference type="InterPro" id="IPR050822">
    <property type="entry name" value="Cerebellin_Synaptic_Org"/>
</dbReference>
<evidence type="ECO:0000256" key="4">
    <source>
        <dbReference type="SAM" id="Coils"/>
    </source>
</evidence>
<dbReference type="SMART" id="SM00110">
    <property type="entry name" value="C1Q"/>
    <property type="match status" value="1"/>
</dbReference>
<dbReference type="InterPro" id="IPR001073">
    <property type="entry name" value="C1q_dom"/>
</dbReference>
<dbReference type="PROSITE" id="PS50871">
    <property type="entry name" value="C1Q"/>
    <property type="match status" value="1"/>
</dbReference>
<evidence type="ECO:0000256" key="5">
    <source>
        <dbReference type="SAM" id="SignalP"/>
    </source>
</evidence>
<keyword evidence="3 5" id="KW-0732">Signal</keyword>
<evidence type="ECO:0000259" key="6">
    <source>
        <dbReference type="PROSITE" id="PS50871"/>
    </source>
</evidence>
<keyword evidence="2" id="KW-0964">Secreted</keyword>
<dbReference type="PANTHER" id="PTHR22923:SF102">
    <property type="entry name" value="CEREBELLIN 13-RELATED"/>
    <property type="match status" value="1"/>
</dbReference>
<dbReference type="Gene3D" id="2.60.120.40">
    <property type="match status" value="1"/>
</dbReference>
<dbReference type="Ensembl" id="ENSNMLT00000011143.1">
    <property type="protein sequence ID" value="ENSNMLP00000009868.1"/>
    <property type="gene ID" value="ENSNMLG00000006838.1"/>
</dbReference>
<dbReference type="Pfam" id="PF00386">
    <property type="entry name" value="C1q"/>
    <property type="match status" value="1"/>
</dbReference>
<feature type="domain" description="C1q" evidence="6">
    <location>
        <begin position="87"/>
        <end position="228"/>
    </location>
</feature>
<sequence length="228" mass="25112">MHTAVERMYITTMLKTAVLFCLINWAVSEEQVDPNETKLSSCFGGSVAMTVGALTEKVANLMDKLSQVETKLQNTEKEVTELKSITQGTPQVAFSAALYETGQGNTGPFNVDTPLKYKKVFSNIGNNYNPATGIFRATVKGMYFFRYSMHNSHDGNSVTSLMKNGVCVVSVWDTSSSDSLDMGSNAAVLPLEVGDTVYVQLYANRKIFGDNDYNYNSFTGFLLFALKM</sequence>
<keyword evidence="8" id="KW-1185">Reference proteome</keyword>
<feature type="signal peptide" evidence="5">
    <location>
        <begin position="1"/>
        <end position="28"/>
    </location>
</feature>
<name>A0A8C6WIQ3_9GOBI</name>
<accession>A0A8C6WIQ3</accession>
<dbReference type="InterPro" id="IPR008983">
    <property type="entry name" value="Tumour_necrosis_fac-like_dom"/>
</dbReference>